<accession>A0A8J7DBW0</accession>
<dbReference type="RefSeq" id="WP_193905662.1">
    <property type="nucleotide sequence ID" value="NZ_JADEXG010000011.1"/>
</dbReference>
<organism evidence="2 3">
    <name type="scientific">Vasconcelosia minhoensis LEGE 07310</name>
    <dbReference type="NCBI Taxonomy" id="915328"/>
    <lineage>
        <taxon>Bacteria</taxon>
        <taxon>Bacillati</taxon>
        <taxon>Cyanobacteriota</taxon>
        <taxon>Cyanophyceae</taxon>
        <taxon>Nodosilineales</taxon>
        <taxon>Cymatolegaceae</taxon>
        <taxon>Vasconcelosia</taxon>
        <taxon>Vasconcelosia minhoensis</taxon>
    </lineage>
</organism>
<proteinExistence type="predicted"/>
<evidence type="ECO:0000313" key="3">
    <source>
        <dbReference type="Proteomes" id="UP000636505"/>
    </source>
</evidence>
<sequence>MSNRFFQTWVALALDGGLAVLPLLAVAQEPAPTHVEATADGTAIQLSWEDGDSSTYDITDWKIRLLEATDCATLSQVPEKVFSARRIVGTPVVDQATGHIAVPVLLDECVETQQSAVFIVAPQDVGTYALYRLQVPGDRAFPDEFSSYPLASLSGLQYWDGTLLVRQSTASGAEALLAFRPGPTPAGEFATCGIINPQEGACRLCP</sequence>
<comment type="caution">
    <text evidence="2">The sequence shown here is derived from an EMBL/GenBank/DDBJ whole genome shotgun (WGS) entry which is preliminary data.</text>
</comment>
<gene>
    <name evidence="2" type="ORF">IQ241_06780</name>
</gene>
<keyword evidence="3" id="KW-1185">Reference proteome</keyword>
<dbReference type="EMBL" id="JADEXG010000011">
    <property type="protein sequence ID" value="MBE9077003.1"/>
    <property type="molecule type" value="Genomic_DNA"/>
</dbReference>
<evidence type="ECO:0000256" key="1">
    <source>
        <dbReference type="SAM" id="SignalP"/>
    </source>
</evidence>
<keyword evidence="1" id="KW-0732">Signal</keyword>
<dbReference type="Proteomes" id="UP000636505">
    <property type="component" value="Unassembled WGS sequence"/>
</dbReference>
<name>A0A8J7DBW0_9CYAN</name>
<reference evidence="2" key="1">
    <citation type="submission" date="2020-10" db="EMBL/GenBank/DDBJ databases">
        <authorList>
            <person name="Castelo-Branco R."/>
            <person name="Eusebio N."/>
            <person name="Adriana R."/>
            <person name="Vieira A."/>
            <person name="Brugerolle De Fraissinette N."/>
            <person name="Rezende De Castro R."/>
            <person name="Schneider M.P."/>
            <person name="Vasconcelos V."/>
            <person name="Leao P.N."/>
        </authorList>
    </citation>
    <scope>NUCLEOTIDE SEQUENCE</scope>
    <source>
        <strain evidence="2">LEGE 07310</strain>
    </source>
</reference>
<feature type="signal peptide" evidence="1">
    <location>
        <begin position="1"/>
        <end position="27"/>
    </location>
</feature>
<evidence type="ECO:0000313" key="2">
    <source>
        <dbReference type="EMBL" id="MBE9077003.1"/>
    </source>
</evidence>
<protein>
    <submittedName>
        <fullName evidence="2">Uncharacterized protein</fullName>
    </submittedName>
</protein>
<dbReference type="AlphaFoldDB" id="A0A8J7DBW0"/>
<feature type="chain" id="PRO_5035299527" evidence="1">
    <location>
        <begin position="28"/>
        <end position="206"/>
    </location>
</feature>